<dbReference type="Proteomes" id="UP000008281">
    <property type="component" value="Unassembled WGS sequence"/>
</dbReference>
<accession>E3N6D9</accession>
<sequence length="403" mass="46396">MASNGVNGTHEADGNLQDNNVQIFKTQLKPIFRSLLAPPLVNDSKNTQITLKECLKKFQENEESFKTVAGPILIEYLADLVTQLITQNETRVNYIGTPAALAFEQEWTEKMSNLRTTQLIHNALYCKATLMEFSVKFKSFSVEDQHSLREFMYREIAVLASDLIHTIDIEKNKVIAHYEVIGNRQHAEIKKMAENSQATIAAFIKRVAERQKRICELEQEKNVLSLEMEGLKQRNASFEKEVKEKNLRIEHLNQKLKKMTEDLEKKTREEANLRSAAESHRDEIEEDNAKLGEKIAQCTMESQEFKSRLDELEKETKDNRNAAECLERQKTENDALRKQVEELTNRMETHQIKILAVLDDAKKTESTRESNEQIRRLIQAICINEDNSKTPNTASNQTGVMLN</sequence>
<dbReference type="EMBL" id="DS268539">
    <property type="protein sequence ID" value="EFO88026.1"/>
    <property type="molecule type" value="Genomic_DNA"/>
</dbReference>
<keyword evidence="2" id="KW-1185">Reference proteome</keyword>
<name>E3N6D9_CAERE</name>
<dbReference type="STRING" id="31234.E3N6D9"/>
<reference evidence="1" key="1">
    <citation type="submission" date="2007-07" db="EMBL/GenBank/DDBJ databases">
        <title>PCAP assembly of the Caenorhabditis remanei genome.</title>
        <authorList>
            <consortium name="The Caenorhabditis remanei Sequencing Consortium"/>
            <person name="Wilson R.K."/>
        </authorList>
    </citation>
    <scope>NUCLEOTIDE SEQUENCE [LARGE SCALE GENOMIC DNA]</scope>
    <source>
        <strain evidence="1">PB4641</strain>
    </source>
</reference>
<proteinExistence type="predicted"/>
<evidence type="ECO:0000313" key="2">
    <source>
        <dbReference type="Proteomes" id="UP000008281"/>
    </source>
</evidence>
<protein>
    <submittedName>
        <fullName evidence="1">Uncharacterized protein</fullName>
    </submittedName>
</protein>
<organism evidence="2">
    <name type="scientific">Caenorhabditis remanei</name>
    <name type="common">Caenorhabditis vulgaris</name>
    <dbReference type="NCBI Taxonomy" id="31234"/>
    <lineage>
        <taxon>Eukaryota</taxon>
        <taxon>Metazoa</taxon>
        <taxon>Ecdysozoa</taxon>
        <taxon>Nematoda</taxon>
        <taxon>Chromadorea</taxon>
        <taxon>Rhabditida</taxon>
        <taxon>Rhabditina</taxon>
        <taxon>Rhabditomorpha</taxon>
        <taxon>Rhabditoidea</taxon>
        <taxon>Rhabditidae</taxon>
        <taxon>Peloderinae</taxon>
        <taxon>Caenorhabditis</taxon>
    </lineage>
</organism>
<dbReference type="HOGENOM" id="CLU_683780_0_0_1"/>
<evidence type="ECO:0000313" key="1">
    <source>
        <dbReference type="EMBL" id="EFO88026.1"/>
    </source>
</evidence>
<dbReference type="AlphaFoldDB" id="E3N6D9"/>
<gene>
    <name evidence="1" type="ORF">CRE_05132</name>
</gene>